<feature type="compositionally biased region" description="Basic and acidic residues" evidence="1">
    <location>
        <begin position="1"/>
        <end position="16"/>
    </location>
</feature>
<organism>
    <name type="scientific">Pediculus humanus subsp. corporis</name>
    <name type="common">Body louse</name>
    <dbReference type="NCBI Taxonomy" id="121224"/>
    <lineage>
        <taxon>Eukaryota</taxon>
        <taxon>Metazoa</taxon>
        <taxon>Ecdysozoa</taxon>
        <taxon>Arthropoda</taxon>
        <taxon>Hexapoda</taxon>
        <taxon>Insecta</taxon>
        <taxon>Pterygota</taxon>
        <taxon>Neoptera</taxon>
        <taxon>Paraneoptera</taxon>
        <taxon>Psocodea</taxon>
        <taxon>Troctomorpha</taxon>
        <taxon>Phthiraptera</taxon>
        <taxon>Anoplura</taxon>
        <taxon>Pediculidae</taxon>
        <taxon>Pediculus</taxon>
    </lineage>
</organism>
<evidence type="ECO:0000256" key="1">
    <source>
        <dbReference type="SAM" id="MobiDB-lite"/>
    </source>
</evidence>
<dbReference type="CTD" id="8237460"/>
<dbReference type="HOGENOM" id="CLU_2253256_0_0_1"/>
<dbReference type="KEGG" id="phu:Phum_PHUM213240"/>
<dbReference type="EMBL" id="AAZO01002453">
    <property type="status" value="NOT_ANNOTATED_CDS"/>
    <property type="molecule type" value="Genomic_DNA"/>
</dbReference>
<evidence type="ECO:0000313" key="2">
    <source>
        <dbReference type="EMBL" id="EEB12917.1"/>
    </source>
</evidence>
<dbReference type="Proteomes" id="UP000009046">
    <property type="component" value="Unassembled WGS sequence"/>
</dbReference>
<reference evidence="2" key="2">
    <citation type="submission" date="2007-04" db="EMBL/GenBank/DDBJ databases">
        <title>The genome of the human body louse.</title>
        <authorList>
            <consortium name="The Human Body Louse Genome Consortium"/>
            <person name="Kirkness E."/>
            <person name="Walenz B."/>
            <person name="Hass B."/>
            <person name="Bruggner R."/>
            <person name="Strausberg R."/>
        </authorList>
    </citation>
    <scope>NUCLEOTIDE SEQUENCE</scope>
    <source>
        <strain evidence="2">USDA</strain>
    </source>
</reference>
<gene>
    <name evidence="3" type="primary">8237460</name>
    <name evidence="2" type="ORF">Phum_PHUM213240</name>
</gene>
<feature type="region of interest" description="Disordered" evidence="1">
    <location>
        <begin position="69"/>
        <end position="104"/>
    </location>
</feature>
<reference evidence="3" key="3">
    <citation type="submission" date="2020-05" db="UniProtKB">
        <authorList>
            <consortium name="EnsemblMetazoa"/>
        </authorList>
    </citation>
    <scope>IDENTIFICATION</scope>
    <source>
        <strain evidence="3">USDA</strain>
    </source>
</reference>
<feature type="region of interest" description="Disordered" evidence="1">
    <location>
        <begin position="1"/>
        <end position="24"/>
    </location>
</feature>
<evidence type="ECO:0000313" key="4">
    <source>
        <dbReference type="Proteomes" id="UP000009046"/>
    </source>
</evidence>
<feature type="compositionally biased region" description="Acidic residues" evidence="1">
    <location>
        <begin position="83"/>
        <end position="104"/>
    </location>
</feature>
<dbReference type="EnsemblMetazoa" id="PHUM213240-RA">
    <property type="protein sequence ID" value="PHUM213240-PA"/>
    <property type="gene ID" value="PHUM213240"/>
</dbReference>
<proteinExistence type="predicted"/>
<name>E0VHN1_PEDHC</name>
<dbReference type="RefSeq" id="XP_002425655.1">
    <property type="nucleotide sequence ID" value="XM_002425610.1"/>
</dbReference>
<dbReference type="AlphaFoldDB" id="E0VHN1"/>
<accession>E0VHN1</accession>
<keyword evidence="4" id="KW-1185">Reference proteome</keyword>
<evidence type="ECO:0000313" key="3">
    <source>
        <dbReference type="EnsemblMetazoa" id="PHUM213240-PA"/>
    </source>
</evidence>
<sequence length="104" mass="12258">MCKKYDDENSPKDRFKPNQLKENNQNLFDTSALKLKERLGKNWEITQETERKQAADKLLLNMNIKMGSKLPSKNITEYRNTSEDYDDEKNNDDYCENTGSEDEN</sequence>
<dbReference type="InParanoid" id="E0VHN1"/>
<dbReference type="GeneID" id="8237460"/>
<dbReference type="EMBL" id="DS235171">
    <property type="protein sequence ID" value="EEB12917.1"/>
    <property type="molecule type" value="Genomic_DNA"/>
</dbReference>
<reference evidence="2" key="1">
    <citation type="submission" date="2007-04" db="EMBL/GenBank/DDBJ databases">
        <title>Annotation of Pediculus humanus corporis strain USDA.</title>
        <authorList>
            <person name="Kirkness E."/>
            <person name="Hannick L."/>
            <person name="Hass B."/>
            <person name="Bruggner R."/>
            <person name="Lawson D."/>
            <person name="Bidwell S."/>
            <person name="Joardar V."/>
            <person name="Caler E."/>
            <person name="Walenz B."/>
            <person name="Inman J."/>
            <person name="Schobel S."/>
            <person name="Galinsky K."/>
            <person name="Amedeo P."/>
            <person name="Strausberg R."/>
        </authorList>
    </citation>
    <scope>NUCLEOTIDE SEQUENCE</scope>
    <source>
        <strain evidence="2">USDA</strain>
    </source>
</reference>
<dbReference type="VEuPathDB" id="VectorBase:PHUM213240"/>
<protein>
    <submittedName>
        <fullName evidence="2 3">Uncharacterized protein</fullName>
    </submittedName>
</protein>